<evidence type="ECO:0000313" key="3">
    <source>
        <dbReference type="Proteomes" id="UP000518188"/>
    </source>
</evidence>
<organism evidence="2 3">
    <name type="scientific">Mycolicibacterium septicum DSM 44393</name>
    <dbReference type="NCBI Taxonomy" id="1341646"/>
    <lineage>
        <taxon>Bacteria</taxon>
        <taxon>Bacillati</taxon>
        <taxon>Actinomycetota</taxon>
        <taxon>Actinomycetes</taxon>
        <taxon>Mycobacteriales</taxon>
        <taxon>Mycobacteriaceae</taxon>
        <taxon>Mycolicibacterium</taxon>
    </lineage>
</organism>
<accession>A0A7X6MU66</accession>
<protein>
    <submittedName>
        <fullName evidence="2">Uncharacterized protein</fullName>
    </submittedName>
</protein>
<dbReference type="AlphaFoldDB" id="A0A7X6MU66"/>
<feature type="region of interest" description="Disordered" evidence="1">
    <location>
        <begin position="558"/>
        <end position="583"/>
    </location>
</feature>
<evidence type="ECO:0000256" key="1">
    <source>
        <dbReference type="SAM" id="MobiDB-lite"/>
    </source>
</evidence>
<gene>
    <name evidence="2" type="ORF">HGA11_28870</name>
</gene>
<dbReference type="Proteomes" id="UP000518188">
    <property type="component" value="Unassembled WGS sequence"/>
</dbReference>
<sequence length="627" mass="68873">MWKKLAPLIAAPGRTQLRLYDTATRKFSDTGRLTASLPLRPAAVYLYAKARTRVLVLDFDAKHHSAEQVKADLDTAARWISSCGGQYVTDSSSTGGRHLIAPLAIGTSASCDEMTQLVRLFAARLPTLDITPNTNTETGCISVPGSADKTGGYRQLDGSLADALEAFTTRSDPALVPRLLMLLGALNPSPQRTPAATAAHVDDYLEGTGDDIRLAPPYRRTDELPDDVVDFATYGIVNPKRLTWQSLHEARMSVVVNAFARGYSIADLRNNIAVGGCWHDGLGNAYTRYKHRADIALSKDFDKALHWYITNILNSSPPRHREKKYSPGGKTQGWRGPKDLRDWLANALAWADGEYVGKRSRWTVRAVLQGLAFYAVVAGEQRSGSWLVGVGGRALSIGCGLLSEDSVWRTLADLRERPGAPLVLVRPALGTEADVYALTTQNRVSTDPVRAQRVRVEAVHPAWSVMGHHLRHIYELVAYHGLTNKADLYAAAAVARATGDTMVSALQIAGLLTKSGWGTVGVGHVTLDDIAQQQQLDQVREQRIQRHHAERAAWRSWLEERERQRSTAPEVPVVAPASRGNNDEEEYAAWQEATMATGPPQRDVIDDEREVIEMLTELLGARLVHAR</sequence>
<dbReference type="EMBL" id="JAAXPJ010000015">
    <property type="protein sequence ID" value="NKZ14990.1"/>
    <property type="molecule type" value="Genomic_DNA"/>
</dbReference>
<proteinExistence type="predicted"/>
<reference evidence="2 3" key="1">
    <citation type="submission" date="2020-04" db="EMBL/GenBank/DDBJ databases">
        <title>MicrobeNet Type strains.</title>
        <authorList>
            <person name="Nicholson A.C."/>
        </authorList>
    </citation>
    <scope>NUCLEOTIDE SEQUENCE [LARGE SCALE GENOMIC DNA]</scope>
    <source>
        <strain evidence="2 3">ATCC 700731</strain>
    </source>
</reference>
<name>A0A7X6MU66_9MYCO</name>
<comment type="caution">
    <text evidence="2">The sequence shown here is derived from an EMBL/GenBank/DDBJ whole genome shotgun (WGS) entry which is preliminary data.</text>
</comment>
<evidence type="ECO:0000313" key="2">
    <source>
        <dbReference type="EMBL" id="NKZ14990.1"/>
    </source>
</evidence>